<proteinExistence type="predicted"/>
<protein>
    <submittedName>
        <fullName evidence="7">ABC-type multidrug transport system, permease component</fullName>
    </submittedName>
</protein>
<dbReference type="EMBL" id="AYZF01000017">
    <property type="protein sequence ID" value="KRN05642.1"/>
    <property type="molecule type" value="Genomic_DNA"/>
</dbReference>
<reference evidence="7 8" key="1">
    <citation type="journal article" date="2015" name="Genome Announc.">
        <title>Expanding the biotechnology potential of lactobacilli through comparative genomics of 213 strains and associated genera.</title>
        <authorList>
            <person name="Sun Z."/>
            <person name="Harris H.M."/>
            <person name="McCann A."/>
            <person name="Guo C."/>
            <person name="Argimon S."/>
            <person name="Zhang W."/>
            <person name="Yang X."/>
            <person name="Jeffery I.B."/>
            <person name="Cooney J.C."/>
            <person name="Kagawa T.F."/>
            <person name="Liu W."/>
            <person name="Song Y."/>
            <person name="Salvetti E."/>
            <person name="Wrobel A."/>
            <person name="Rasinkangas P."/>
            <person name="Parkhill J."/>
            <person name="Rea M.C."/>
            <person name="O'Sullivan O."/>
            <person name="Ritari J."/>
            <person name="Douillard F.P."/>
            <person name="Paul Ross R."/>
            <person name="Yang R."/>
            <person name="Briner A.E."/>
            <person name="Felis G.E."/>
            <person name="de Vos W.M."/>
            <person name="Barrangou R."/>
            <person name="Klaenhammer T.R."/>
            <person name="Caufield P.W."/>
            <person name="Cui Y."/>
            <person name="Zhang H."/>
            <person name="O'Toole P.W."/>
        </authorList>
    </citation>
    <scope>NUCLEOTIDE SEQUENCE [LARGE SCALE GENOMIC DNA]</scope>
    <source>
        <strain evidence="7 8">DSM 21376</strain>
    </source>
</reference>
<comment type="subcellular location">
    <subcellularLocation>
        <location evidence="1">Membrane</location>
        <topology evidence="1">Multi-pass membrane protein</topology>
    </subcellularLocation>
</comment>
<feature type="domain" description="ABC-2 type transporter transmembrane" evidence="6">
    <location>
        <begin position="8"/>
        <end position="202"/>
    </location>
</feature>
<dbReference type="Pfam" id="PF01061">
    <property type="entry name" value="ABC2_membrane"/>
    <property type="match status" value="1"/>
</dbReference>
<dbReference type="GO" id="GO:0016020">
    <property type="term" value="C:membrane"/>
    <property type="evidence" value="ECO:0007669"/>
    <property type="project" value="UniProtKB-SubCell"/>
</dbReference>
<evidence type="ECO:0000256" key="3">
    <source>
        <dbReference type="ARBA" id="ARBA00022989"/>
    </source>
</evidence>
<keyword evidence="3 5" id="KW-1133">Transmembrane helix</keyword>
<gene>
    <name evidence="7" type="ORF">FD15_GL002206</name>
</gene>
<dbReference type="AlphaFoldDB" id="A0A0R2DYB6"/>
<dbReference type="STRING" id="1423806.FD15_GL002206"/>
<dbReference type="Proteomes" id="UP000050961">
    <property type="component" value="Unassembled WGS sequence"/>
</dbReference>
<feature type="transmembrane region" description="Helical" evidence="5">
    <location>
        <begin position="122"/>
        <end position="147"/>
    </location>
</feature>
<name>A0A0R2DYB6_9LACO</name>
<feature type="transmembrane region" description="Helical" evidence="5">
    <location>
        <begin position="242"/>
        <end position="261"/>
    </location>
</feature>
<feature type="transmembrane region" description="Helical" evidence="5">
    <location>
        <begin position="154"/>
        <end position="175"/>
    </location>
</feature>
<keyword evidence="4 5" id="KW-0472">Membrane</keyword>
<organism evidence="7 8">
    <name type="scientific">Liquorilactobacillus sucicola DSM 21376 = JCM 15457</name>
    <dbReference type="NCBI Taxonomy" id="1423806"/>
    <lineage>
        <taxon>Bacteria</taxon>
        <taxon>Bacillati</taxon>
        <taxon>Bacillota</taxon>
        <taxon>Bacilli</taxon>
        <taxon>Lactobacillales</taxon>
        <taxon>Lactobacillaceae</taxon>
        <taxon>Liquorilactobacillus</taxon>
    </lineage>
</organism>
<dbReference type="InterPro" id="IPR013525">
    <property type="entry name" value="ABC2_TM"/>
</dbReference>
<evidence type="ECO:0000256" key="1">
    <source>
        <dbReference type="ARBA" id="ARBA00004141"/>
    </source>
</evidence>
<dbReference type="PATRIC" id="fig|1423806.3.peg.2254"/>
<dbReference type="eggNOG" id="COG0842">
    <property type="taxonomic scope" value="Bacteria"/>
</dbReference>
<evidence type="ECO:0000256" key="2">
    <source>
        <dbReference type="ARBA" id="ARBA00022692"/>
    </source>
</evidence>
<dbReference type="InterPro" id="IPR051784">
    <property type="entry name" value="Nod_factor_ABC_transporter"/>
</dbReference>
<dbReference type="PANTHER" id="PTHR43229">
    <property type="entry name" value="NODULATION PROTEIN J"/>
    <property type="match status" value="1"/>
</dbReference>
<dbReference type="GO" id="GO:0140359">
    <property type="term" value="F:ABC-type transporter activity"/>
    <property type="evidence" value="ECO:0007669"/>
    <property type="project" value="InterPro"/>
</dbReference>
<keyword evidence="8" id="KW-1185">Reference proteome</keyword>
<feature type="transmembrane region" description="Helical" evidence="5">
    <location>
        <begin position="42"/>
        <end position="62"/>
    </location>
</feature>
<evidence type="ECO:0000313" key="7">
    <source>
        <dbReference type="EMBL" id="KRN05642.1"/>
    </source>
</evidence>
<evidence type="ECO:0000256" key="4">
    <source>
        <dbReference type="ARBA" id="ARBA00023136"/>
    </source>
</evidence>
<sequence>MFFSLLSALIVLGLYILFLKNGMVKNWQNIPDNKKLLDPWLMGGMLSVTATTTTLTGAAQLVKDKEHQRIDDFLITPVSSFLIHLGYFFSAVLIGLIMQSVVLCVTWIYFASSDNVTLNLGILPQLLGMLLLNSLCASSLNLLIVVFTKRVTTLGTISSIVGTASGFFAGVYIPIGSLPHMAQTLIKLYPGTYSASLYRRILMHDQLISSFRNLPAKELSSFKKMLGIGLEWRGITTASQEITLILAVTLLALLLVCVKVTKLRK</sequence>
<accession>A0A0R2DYB6</accession>
<comment type="caution">
    <text evidence="7">The sequence shown here is derived from an EMBL/GenBank/DDBJ whole genome shotgun (WGS) entry which is preliminary data.</text>
</comment>
<keyword evidence="2 5" id="KW-0812">Transmembrane</keyword>
<dbReference type="PANTHER" id="PTHR43229:SF2">
    <property type="entry name" value="NODULATION PROTEIN J"/>
    <property type="match status" value="1"/>
</dbReference>
<evidence type="ECO:0000313" key="8">
    <source>
        <dbReference type="Proteomes" id="UP000050961"/>
    </source>
</evidence>
<feature type="transmembrane region" description="Helical" evidence="5">
    <location>
        <begin position="82"/>
        <end position="110"/>
    </location>
</feature>
<evidence type="ECO:0000256" key="5">
    <source>
        <dbReference type="SAM" id="Phobius"/>
    </source>
</evidence>
<evidence type="ECO:0000259" key="6">
    <source>
        <dbReference type="Pfam" id="PF01061"/>
    </source>
</evidence>